<dbReference type="InterPro" id="IPR013766">
    <property type="entry name" value="Thioredoxin_domain"/>
</dbReference>
<feature type="chain" id="PRO_5040974333" evidence="1">
    <location>
        <begin position="22"/>
        <end position="165"/>
    </location>
</feature>
<sequence length="165" mass="18264">MRSSVSALLLLFLSLPITAAAAELAPDFRLPLLDNSATLSLQEQRGKVIYLDFWASWCGPCRTSLPLLNTLRTELRQQGVTDFEILAINLDDEAADGLAFLQEFPVAYPTLHDASGNIAQAYDLRGMPTSYLIDRQGRLRGTHQGFKPADMDGIRSAIEQLLQEQ</sequence>
<dbReference type="SUPFAM" id="SSF52833">
    <property type="entry name" value="Thioredoxin-like"/>
    <property type="match status" value="1"/>
</dbReference>
<evidence type="ECO:0000256" key="1">
    <source>
        <dbReference type="SAM" id="SignalP"/>
    </source>
</evidence>
<dbReference type="KEGG" id="vcw:GJQ55_08170"/>
<feature type="signal peptide" evidence="1">
    <location>
        <begin position="1"/>
        <end position="21"/>
    </location>
</feature>
<dbReference type="Pfam" id="PF08534">
    <property type="entry name" value="Redoxin"/>
    <property type="match status" value="1"/>
</dbReference>
<dbReference type="RefSeq" id="WP_228344497.1">
    <property type="nucleotide sequence ID" value="NZ_CP046056.1"/>
</dbReference>
<organism evidence="3 4">
    <name type="scientific">Venatoribacter cucullus</name>
    <dbReference type="NCBI Taxonomy" id="2661630"/>
    <lineage>
        <taxon>Bacteria</taxon>
        <taxon>Pseudomonadati</taxon>
        <taxon>Pseudomonadota</taxon>
        <taxon>Gammaproteobacteria</taxon>
        <taxon>Oceanospirillales</taxon>
        <taxon>Oceanospirillaceae</taxon>
        <taxon>Venatoribacter</taxon>
    </lineage>
</organism>
<protein>
    <submittedName>
        <fullName evidence="3">Redoxin family protein</fullName>
    </submittedName>
</protein>
<dbReference type="Gene3D" id="3.40.30.10">
    <property type="entry name" value="Glutaredoxin"/>
    <property type="match status" value="1"/>
</dbReference>
<dbReference type="PANTHER" id="PTHR42852">
    <property type="entry name" value="THIOL:DISULFIDE INTERCHANGE PROTEIN DSBE"/>
    <property type="match status" value="1"/>
</dbReference>
<dbReference type="CDD" id="cd02966">
    <property type="entry name" value="TlpA_like_family"/>
    <property type="match status" value="1"/>
</dbReference>
<dbReference type="Proteomes" id="UP000596074">
    <property type="component" value="Chromosome"/>
</dbReference>
<dbReference type="InterPro" id="IPR036249">
    <property type="entry name" value="Thioredoxin-like_sf"/>
</dbReference>
<gene>
    <name evidence="3" type="ORF">GJQ55_08170</name>
</gene>
<keyword evidence="1" id="KW-0732">Signal</keyword>
<proteinExistence type="predicted"/>
<dbReference type="GO" id="GO:0016491">
    <property type="term" value="F:oxidoreductase activity"/>
    <property type="evidence" value="ECO:0007669"/>
    <property type="project" value="InterPro"/>
</dbReference>
<evidence type="ECO:0000259" key="2">
    <source>
        <dbReference type="PROSITE" id="PS51352"/>
    </source>
</evidence>
<dbReference type="AlphaFoldDB" id="A0A9X7YP91"/>
<feature type="domain" description="Thioredoxin" evidence="2">
    <location>
        <begin position="19"/>
        <end position="163"/>
    </location>
</feature>
<name>A0A9X7YP91_9GAMM</name>
<dbReference type="InterPro" id="IPR013740">
    <property type="entry name" value="Redoxin"/>
</dbReference>
<evidence type="ECO:0000313" key="4">
    <source>
        <dbReference type="Proteomes" id="UP000596074"/>
    </source>
</evidence>
<evidence type="ECO:0000313" key="3">
    <source>
        <dbReference type="EMBL" id="QQD24451.1"/>
    </source>
</evidence>
<dbReference type="InterPro" id="IPR050553">
    <property type="entry name" value="Thioredoxin_ResA/DsbE_sf"/>
</dbReference>
<dbReference type="PANTHER" id="PTHR42852:SF18">
    <property type="entry name" value="CHROMOSOME UNDETERMINED SCAFFOLD_47, WHOLE GENOME SHOTGUN SEQUENCE"/>
    <property type="match status" value="1"/>
</dbReference>
<reference evidence="3 4" key="1">
    <citation type="submission" date="2019-11" db="EMBL/GenBank/DDBJ databases">
        <title>Venatorbacter sp. nov. a predator of Campylobacter and other Gram-negative bacteria.</title>
        <authorList>
            <person name="Saeedi A."/>
            <person name="Cummings N.J."/>
            <person name="Connerton I.F."/>
            <person name="Connerton P.L."/>
        </authorList>
    </citation>
    <scope>NUCLEOTIDE SEQUENCE [LARGE SCALE GENOMIC DNA]</scope>
    <source>
        <strain evidence="3">XL5</strain>
    </source>
</reference>
<keyword evidence="4" id="KW-1185">Reference proteome</keyword>
<accession>A0A9X7YP91</accession>
<dbReference type="EMBL" id="CP046056">
    <property type="protein sequence ID" value="QQD24451.1"/>
    <property type="molecule type" value="Genomic_DNA"/>
</dbReference>
<dbReference type="PROSITE" id="PS51352">
    <property type="entry name" value="THIOREDOXIN_2"/>
    <property type="match status" value="1"/>
</dbReference>